<dbReference type="EMBL" id="FUWO01000032">
    <property type="protein sequence ID" value="SJZ88185.1"/>
    <property type="molecule type" value="Genomic_DNA"/>
</dbReference>
<organism evidence="3 4">
    <name type="scientific">Globicatella sulfidifaciens DSM 15739</name>
    <dbReference type="NCBI Taxonomy" id="1121925"/>
    <lineage>
        <taxon>Bacteria</taxon>
        <taxon>Bacillati</taxon>
        <taxon>Bacillota</taxon>
        <taxon>Bacilli</taxon>
        <taxon>Lactobacillales</taxon>
        <taxon>Aerococcaceae</taxon>
        <taxon>Globicatella</taxon>
    </lineage>
</organism>
<accession>A0A1T4P9E2</accession>
<evidence type="ECO:0000313" key="3">
    <source>
        <dbReference type="EMBL" id="SJZ88185.1"/>
    </source>
</evidence>
<feature type="compositionally biased region" description="Low complexity" evidence="1">
    <location>
        <begin position="86"/>
        <end position="102"/>
    </location>
</feature>
<dbReference type="OrthoDB" id="9966556at2"/>
<keyword evidence="2" id="KW-0732">Signal</keyword>
<sequence length="233" mass="25724">MFKTKQHYMRTTFSIGLITLFASVHLTSNTMVAAQENSYSTNQNTQSYTETIIVETTTTKVYEEIIEESGEVTPGAPGSFDDDTTTPETTEPLETEPPTETTVYSVEVTDSTDQSPAPESSTTTSVNQGTAPGQTETTSFITRIITGNKTTANNARNQGKLSKSDRPLFKESQAHSLTKLFLKKYLQTNIETYSDVKVWSYALLTVTTGKTEWLNPDVVMPLVVTIAEILTNY</sequence>
<evidence type="ECO:0000256" key="2">
    <source>
        <dbReference type="SAM" id="SignalP"/>
    </source>
</evidence>
<evidence type="ECO:0000256" key="1">
    <source>
        <dbReference type="SAM" id="MobiDB-lite"/>
    </source>
</evidence>
<protein>
    <recommendedName>
        <fullName evidence="5">KxYKxGKxW signal peptide containing protein</fullName>
    </recommendedName>
</protein>
<feature type="chain" id="PRO_5038445608" description="KxYKxGKxW signal peptide containing protein" evidence="2">
    <location>
        <begin position="34"/>
        <end position="233"/>
    </location>
</feature>
<dbReference type="AlphaFoldDB" id="A0A1T4P9E2"/>
<gene>
    <name evidence="3" type="ORF">SAMN02746011_01987</name>
</gene>
<name>A0A1T4P9E2_9LACT</name>
<feature type="region of interest" description="Disordered" evidence="1">
    <location>
        <begin position="68"/>
        <end position="138"/>
    </location>
</feature>
<dbReference type="Proteomes" id="UP000189941">
    <property type="component" value="Unassembled WGS sequence"/>
</dbReference>
<feature type="compositionally biased region" description="Polar residues" evidence="1">
    <location>
        <begin position="108"/>
        <end position="138"/>
    </location>
</feature>
<proteinExistence type="predicted"/>
<dbReference type="STRING" id="1121925.SAMN02746011_01987"/>
<reference evidence="4" key="1">
    <citation type="submission" date="2017-02" db="EMBL/GenBank/DDBJ databases">
        <authorList>
            <person name="Varghese N."/>
            <person name="Submissions S."/>
        </authorList>
    </citation>
    <scope>NUCLEOTIDE SEQUENCE [LARGE SCALE GENOMIC DNA]</scope>
    <source>
        <strain evidence="4">DSM 15739</strain>
    </source>
</reference>
<keyword evidence="4" id="KW-1185">Reference proteome</keyword>
<dbReference type="RefSeq" id="WP_078756636.1">
    <property type="nucleotide sequence ID" value="NZ_FUWO01000032.1"/>
</dbReference>
<evidence type="ECO:0008006" key="5">
    <source>
        <dbReference type="Google" id="ProtNLM"/>
    </source>
</evidence>
<feature type="signal peptide" evidence="2">
    <location>
        <begin position="1"/>
        <end position="33"/>
    </location>
</feature>
<evidence type="ECO:0000313" key="4">
    <source>
        <dbReference type="Proteomes" id="UP000189941"/>
    </source>
</evidence>